<evidence type="ECO:0000313" key="3">
    <source>
        <dbReference type="Proteomes" id="UP001296993"/>
    </source>
</evidence>
<evidence type="ECO:0000259" key="1">
    <source>
        <dbReference type="Pfam" id="PF01656"/>
    </source>
</evidence>
<dbReference type="Proteomes" id="UP001296993">
    <property type="component" value="Unassembled WGS sequence"/>
</dbReference>
<dbReference type="SUPFAM" id="SSF52540">
    <property type="entry name" value="P-loop containing nucleoside triphosphate hydrolases"/>
    <property type="match status" value="1"/>
</dbReference>
<dbReference type="EMBL" id="JAGIOF010000003">
    <property type="protein sequence ID" value="MBP2388367.1"/>
    <property type="molecule type" value="Genomic_DNA"/>
</dbReference>
<keyword evidence="3" id="KW-1185">Reference proteome</keyword>
<accession>A0ABS4XIT0</accession>
<protein>
    <submittedName>
        <fullName evidence="2">Chromosome partitioning protein</fullName>
    </submittedName>
</protein>
<dbReference type="InterPro" id="IPR002586">
    <property type="entry name" value="CobQ/CobB/MinD/ParA_Nub-bd_dom"/>
</dbReference>
<dbReference type="Pfam" id="PF01656">
    <property type="entry name" value="CbiA"/>
    <property type="match status" value="1"/>
</dbReference>
<dbReference type="Gene3D" id="3.40.50.300">
    <property type="entry name" value="P-loop containing nucleotide triphosphate hydrolases"/>
    <property type="match status" value="1"/>
</dbReference>
<name>A0ABS4XIT0_9MICC</name>
<evidence type="ECO:0000313" key="2">
    <source>
        <dbReference type="EMBL" id="MBP2388367.1"/>
    </source>
</evidence>
<dbReference type="RefSeq" id="WP_210001921.1">
    <property type="nucleotide sequence ID" value="NZ_BAAAJY010000001.1"/>
</dbReference>
<dbReference type="InterPro" id="IPR050678">
    <property type="entry name" value="DNA_Partitioning_ATPase"/>
</dbReference>
<dbReference type="InterPro" id="IPR027417">
    <property type="entry name" value="P-loop_NTPase"/>
</dbReference>
<reference evidence="2 3" key="1">
    <citation type="submission" date="2021-03" db="EMBL/GenBank/DDBJ databases">
        <title>Sequencing the genomes of 1000 actinobacteria strains.</title>
        <authorList>
            <person name="Klenk H.-P."/>
        </authorList>
    </citation>
    <scope>NUCLEOTIDE SEQUENCE [LARGE SCALE GENOMIC DNA]</scope>
    <source>
        <strain evidence="2 3">DSM 15797</strain>
    </source>
</reference>
<dbReference type="PIRSF" id="PIRSF009320">
    <property type="entry name" value="Nuc_binding_HP_1000"/>
    <property type="match status" value="1"/>
</dbReference>
<feature type="domain" description="CobQ/CobB/MinD/ParA nucleotide binding" evidence="1">
    <location>
        <begin position="7"/>
        <end position="179"/>
    </location>
</feature>
<comment type="caution">
    <text evidence="2">The sequence shown here is derived from an EMBL/GenBank/DDBJ whole genome shotgun (WGS) entry which is preliminary data.</text>
</comment>
<gene>
    <name evidence="2" type="ORF">JOF47_003940</name>
</gene>
<dbReference type="CDD" id="cd02042">
    <property type="entry name" value="ParAB_family"/>
    <property type="match status" value="1"/>
</dbReference>
<dbReference type="PANTHER" id="PTHR13696">
    <property type="entry name" value="P-LOOP CONTAINING NUCLEOSIDE TRIPHOSPHATE HYDROLASE"/>
    <property type="match status" value="1"/>
</dbReference>
<proteinExistence type="predicted"/>
<sequence length="211" mass="23273">MILLVGHHKGGVGKSTLAVNIAVEMQRLGKDVILVEADPTVHTVTNWARDREENGHRYIQAVQMKGNLRTSLEELGGKYDVVIVDAPGKDSKEMRTAMTIADVFLMPFQPSQADLDSTAGVVETLSEALDFNPALKTLAAMNRAATNVFSTDIRESQEYLADYPEITLASTVIHERKVFKNCLDEGQGVVEMKDSKAKAEVQLLTQEILTW</sequence>
<dbReference type="PANTHER" id="PTHR13696:SF96">
    <property type="entry name" value="COBQ_COBB_MIND_PARA NUCLEOTIDE BINDING DOMAIN-CONTAINING PROTEIN"/>
    <property type="match status" value="1"/>
</dbReference>
<organism evidence="2 3">
    <name type="scientific">Paeniglutamicibacter kerguelensis</name>
    <dbReference type="NCBI Taxonomy" id="254788"/>
    <lineage>
        <taxon>Bacteria</taxon>
        <taxon>Bacillati</taxon>
        <taxon>Actinomycetota</taxon>
        <taxon>Actinomycetes</taxon>
        <taxon>Micrococcales</taxon>
        <taxon>Micrococcaceae</taxon>
        <taxon>Paeniglutamicibacter</taxon>
    </lineage>
</organism>